<accession>A0ABQ7MNI5</accession>
<proteinExistence type="predicted"/>
<evidence type="ECO:0000313" key="1">
    <source>
        <dbReference type="EMBL" id="KAG5400299.1"/>
    </source>
</evidence>
<evidence type="ECO:0008006" key="3">
    <source>
        <dbReference type="Google" id="ProtNLM"/>
    </source>
</evidence>
<dbReference type="EMBL" id="JADBGQ010000004">
    <property type="protein sequence ID" value="KAG5400299.1"/>
    <property type="molecule type" value="Genomic_DNA"/>
</dbReference>
<keyword evidence="2" id="KW-1185">Reference proteome</keyword>
<gene>
    <name evidence="1" type="primary">A04g502650.1_BraROA</name>
    <name evidence="1" type="ORF">IGI04_014906</name>
</gene>
<organism evidence="1 2">
    <name type="scientific">Brassica rapa subsp. trilocularis</name>
    <dbReference type="NCBI Taxonomy" id="1813537"/>
    <lineage>
        <taxon>Eukaryota</taxon>
        <taxon>Viridiplantae</taxon>
        <taxon>Streptophyta</taxon>
        <taxon>Embryophyta</taxon>
        <taxon>Tracheophyta</taxon>
        <taxon>Spermatophyta</taxon>
        <taxon>Magnoliopsida</taxon>
        <taxon>eudicotyledons</taxon>
        <taxon>Gunneridae</taxon>
        <taxon>Pentapetalae</taxon>
        <taxon>rosids</taxon>
        <taxon>malvids</taxon>
        <taxon>Brassicales</taxon>
        <taxon>Brassicaceae</taxon>
        <taxon>Brassiceae</taxon>
        <taxon>Brassica</taxon>
    </lineage>
</organism>
<comment type="caution">
    <text evidence="1">The sequence shown here is derived from an EMBL/GenBank/DDBJ whole genome shotgun (WGS) entry which is preliminary data.</text>
</comment>
<feature type="non-terminal residue" evidence="1">
    <location>
        <position position="1"/>
    </location>
</feature>
<reference evidence="1 2" key="1">
    <citation type="submission" date="2021-03" db="EMBL/GenBank/DDBJ databases">
        <authorList>
            <person name="King G.J."/>
            <person name="Bancroft I."/>
            <person name="Baten A."/>
            <person name="Bloomfield J."/>
            <person name="Borpatragohain P."/>
            <person name="He Z."/>
            <person name="Irish N."/>
            <person name="Irwin J."/>
            <person name="Liu K."/>
            <person name="Mauleon R.P."/>
            <person name="Moore J."/>
            <person name="Morris R."/>
            <person name="Ostergaard L."/>
            <person name="Wang B."/>
            <person name="Wells R."/>
        </authorList>
    </citation>
    <scope>NUCLEOTIDE SEQUENCE [LARGE SCALE GENOMIC DNA]</scope>
    <source>
        <strain evidence="1">R-o-18</strain>
        <tissue evidence="1">Leaf</tissue>
    </source>
</reference>
<protein>
    <recommendedName>
        <fullName evidence="3">Telomerase reverse transcriptase</fullName>
    </recommendedName>
</protein>
<name>A0ABQ7MNI5_BRACM</name>
<evidence type="ECO:0000313" key="2">
    <source>
        <dbReference type="Proteomes" id="UP000823674"/>
    </source>
</evidence>
<sequence>FLDLRQTLKNFSEDSRKTSRNSLHKSSNTFYARSLQEVFCPKRYKFRICTLCKTLGRLSKDSRKTSWGSLLMYFMLVFRSLLSKMVQRNDVKWSPNLSMLRNHI</sequence>
<dbReference type="Proteomes" id="UP000823674">
    <property type="component" value="Chromosome A04"/>
</dbReference>